<dbReference type="EC" id="3.2.1.52" evidence="3"/>
<evidence type="ECO:0000313" key="8">
    <source>
        <dbReference type="Proteomes" id="UP000539372"/>
    </source>
</evidence>
<dbReference type="GO" id="GO:0005975">
    <property type="term" value="P:carbohydrate metabolic process"/>
    <property type="evidence" value="ECO:0007669"/>
    <property type="project" value="InterPro"/>
</dbReference>
<dbReference type="NCBIfam" id="NF003740">
    <property type="entry name" value="PRK05337.1"/>
    <property type="match status" value="1"/>
</dbReference>
<evidence type="ECO:0000256" key="1">
    <source>
        <dbReference type="ARBA" id="ARBA00001231"/>
    </source>
</evidence>
<sequence length="337" mass="36027">MTSPVSAVLFGCEGLRLSDAERRFFADANPLGFILFARNVDTPDQIRALTADLRSSVGRADAPILIDQEGGRVQRLRPPHWRQAPTGRVLGDLYRRDADKGLRAIWLNYRLIARELTDLGIDVDCVPCLDIPVPGAHDVIGDRAYGDDADTVIACGRMAAQALLDGGVLPISKHIPGHGRSTADSHHDLPRVTEPLDVLEATDFVPFKALNGIPLGMTAHIVYDALDAENCATQSTAVIGYIRETLGFDGLLMSDDLSMRALGGSFADRARTSLAAGCDLVLHCNGDMGEMTAVMDGTGPLSAAAVQRWDRAAPLRTGTGSFDPTEALDELTALLAS</sequence>
<protein>
    <recommendedName>
        <fullName evidence="3">beta-N-acetylhexosaminidase</fullName>
        <ecNumber evidence="3">3.2.1.52</ecNumber>
    </recommendedName>
</protein>
<feature type="domain" description="Glycoside hydrolase family 3 N-terminal" evidence="6">
    <location>
        <begin position="18"/>
        <end position="294"/>
    </location>
</feature>
<evidence type="ECO:0000259" key="6">
    <source>
        <dbReference type="Pfam" id="PF00933"/>
    </source>
</evidence>
<dbReference type="Pfam" id="PF00933">
    <property type="entry name" value="Glyco_hydro_3"/>
    <property type="match status" value="1"/>
</dbReference>
<keyword evidence="4 7" id="KW-0378">Hydrolase</keyword>
<comment type="similarity">
    <text evidence="2">Belongs to the glycosyl hydrolase 3 family.</text>
</comment>
<dbReference type="AlphaFoldDB" id="A0A7Y0HG86"/>
<dbReference type="PANTHER" id="PTHR30480:SF13">
    <property type="entry name" value="BETA-HEXOSAMINIDASE"/>
    <property type="match status" value="1"/>
</dbReference>
<comment type="catalytic activity">
    <reaction evidence="1">
        <text>Hydrolysis of terminal non-reducing N-acetyl-D-hexosamine residues in N-acetyl-beta-D-hexosaminides.</text>
        <dbReference type="EC" id="3.2.1.52"/>
    </reaction>
</comment>
<organism evidence="7 8">
    <name type="scientific">Pacificispira spongiicola</name>
    <dbReference type="NCBI Taxonomy" id="2729598"/>
    <lineage>
        <taxon>Bacteria</taxon>
        <taxon>Pseudomonadati</taxon>
        <taxon>Pseudomonadota</taxon>
        <taxon>Alphaproteobacteria</taxon>
        <taxon>Rhodospirillales</taxon>
        <taxon>Rhodospirillaceae</taxon>
        <taxon>Pacificispira</taxon>
    </lineage>
</organism>
<gene>
    <name evidence="7" type="primary">nagZ</name>
    <name evidence="7" type="ORF">HH303_06375</name>
</gene>
<dbReference type="Proteomes" id="UP000539372">
    <property type="component" value="Unassembled WGS sequence"/>
</dbReference>
<dbReference type="InterPro" id="IPR036962">
    <property type="entry name" value="Glyco_hydro_3_N_sf"/>
</dbReference>
<name>A0A7Y0HG86_9PROT</name>
<dbReference type="RefSeq" id="WP_169624398.1">
    <property type="nucleotide sequence ID" value="NZ_JABBNT010000002.1"/>
</dbReference>
<evidence type="ECO:0000256" key="5">
    <source>
        <dbReference type="ARBA" id="ARBA00023295"/>
    </source>
</evidence>
<evidence type="ECO:0000256" key="3">
    <source>
        <dbReference type="ARBA" id="ARBA00012663"/>
    </source>
</evidence>
<dbReference type="EMBL" id="JABBNT010000002">
    <property type="protein sequence ID" value="NMM44094.1"/>
    <property type="molecule type" value="Genomic_DNA"/>
</dbReference>
<dbReference type="SUPFAM" id="SSF51445">
    <property type="entry name" value="(Trans)glycosidases"/>
    <property type="match status" value="1"/>
</dbReference>
<dbReference type="InterPro" id="IPR001764">
    <property type="entry name" value="Glyco_hydro_3_N"/>
</dbReference>
<evidence type="ECO:0000313" key="7">
    <source>
        <dbReference type="EMBL" id="NMM44094.1"/>
    </source>
</evidence>
<keyword evidence="8" id="KW-1185">Reference proteome</keyword>
<keyword evidence="5 7" id="KW-0326">Glycosidase</keyword>
<dbReference type="GO" id="GO:0009254">
    <property type="term" value="P:peptidoglycan turnover"/>
    <property type="evidence" value="ECO:0007669"/>
    <property type="project" value="TreeGrafter"/>
</dbReference>
<accession>A0A7Y0HG86</accession>
<dbReference type="GO" id="GO:0004563">
    <property type="term" value="F:beta-N-acetylhexosaminidase activity"/>
    <property type="evidence" value="ECO:0007669"/>
    <property type="project" value="UniProtKB-EC"/>
</dbReference>
<evidence type="ECO:0000256" key="2">
    <source>
        <dbReference type="ARBA" id="ARBA00005336"/>
    </source>
</evidence>
<dbReference type="InterPro" id="IPR050226">
    <property type="entry name" value="NagZ_Beta-hexosaminidase"/>
</dbReference>
<dbReference type="Gene3D" id="3.20.20.300">
    <property type="entry name" value="Glycoside hydrolase, family 3, N-terminal domain"/>
    <property type="match status" value="1"/>
</dbReference>
<evidence type="ECO:0000256" key="4">
    <source>
        <dbReference type="ARBA" id="ARBA00022801"/>
    </source>
</evidence>
<dbReference type="PANTHER" id="PTHR30480">
    <property type="entry name" value="BETA-HEXOSAMINIDASE-RELATED"/>
    <property type="match status" value="1"/>
</dbReference>
<dbReference type="InterPro" id="IPR017853">
    <property type="entry name" value="GH"/>
</dbReference>
<reference evidence="7 8" key="1">
    <citation type="submission" date="2020-04" db="EMBL/GenBank/DDBJ databases">
        <title>Rhodospirillaceae bacterium KN72 isolated from deep sea.</title>
        <authorList>
            <person name="Zhang D.-C."/>
        </authorList>
    </citation>
    <scope>NUCLEOTIDE SEQUENCE [LARGE SCALE GENOMIC DNA]</scope>
    <source>
        <strain evidence="7 8">KN72</strain>
    </source>
</reference>
<proteinExistence type="inferred from homology"/>
<comment type="caution">
    <text evidence="7">The sequence shown here is derived from an EMBL/GenBank/DDBJ whole genome shotgun (WGS) entry which is preliminary data.</text>
</comment>